<evidence type="ECO:0000256" key="2">
    <source>
        <dbReference type="ARBA" id="ARBA00022723"/>
    </source>
</evidence>
<evidence type="ECO:0000259" key="5">
    <source>
        <dbReference type="Pfam" id="PF00413"/>
    </source>
</evidence>
<evidence type="ECO:0000256" key="1">
    <source>
        <dbReference type="ARBA" id="ARBA00022670"/>
    </source>
</evidence>
<dbReference type="GO" id="GO:0006508">
    <property type="term" value="P:proteolysis"/>
    <property type="evidence" value="ECO:0007669"/>
    <property type="project" value="UniProtKB-KW"/>
</dbReference>
<dbReference type="Pfam" id="PF00413">
    <property type="entry name" value="Peptidase_M10"/>
    <property type="match status" value="1"/>
</dbReference>
<dbReference type="GO" id="GO:0004222">
    <property type="term" value="F:metalloendopeptidase activity"/>
    <property type="evidence" value="ECO:0007669"/>
    <property type="project" value="InterPro"/>
</dbReference>
<reference evidence="6" key="2">
    <citation type="journal article" date="2021" name="PeerJ">
        <title>Extensive microbial diversity within the chicken gut microbiome revealed by metagenomics and culture.</title>
        <authorList>
            <person name="Gilroy R."/>
            <person name="Ravi A."/>
            <person name="Getino M."/>
            <person name="Pursley I."/>
            <person name="Horton D.L."/>
            <person name="Alikhan N.F."/>
            <person name="Baker D."/>
            <person name="Gharbi K."/>
            <person name="Hall N."/>
            <person name="Watson M."/>
            <person name="Adriaenssens E.M."/>
            <person name="Foster-Nyarko E."/>
            <person name="Jarju S."/>
            <person name="Secka A."/>
            <person name="Antonio M."/>
            <person name="Oren A."/>
            <person name="Chaudhuri R.R."/>
            <person name="La Ragione R."/>
            <person name="Hildebrand F."/>
            <person name="Pallen M.J."/>
        </authorList>
    </citation>
    <scope>NUCLEOTIDE SEQUENCE</scope>
    <source>
        <strain evidence="6">CHK33-4379</strain>
    </source>
</reference>
<dbReference type="Gene3D" id="3.40.390.10">
    <property type="entry name" value="Collagenase (Catalytic Domain)"/>
    <property type="match status" value="1"/>
</dbReference>
<evidence type="ECO:0000256" key="4">
    <source>
        <dbReference type="ARBA" id="ARBA00022833"/>
    </source>
</evidence>
<accession>A0A9D1GVE8</accession>
<gene>
    <name evidence="6" type="ORF">IAC39_04720</name>
</gene>
<reference evidence="6" key="1">
    <citation type="submission" date="2020-10" db="EMBL/GenBank/DDBJ databases">
        <authorList>
            <person name="Gilroy R."/>
        </authorList>
    </citation>
    <scope>NUCLEOTIDE SEQUENCE</scope>
    <source>
        <strain evidence="6">CHK33-4379</strain>
    </source>
</reference>
<dbReference type="SUPFAM" id="SSF55486">
    <property type="entry name" value="Metalloproteases ('zincins'), catalytic domain"/>
    <property type="match status" value="1"/>
</dbReference>
<protein>
    <submittedName>
        <fullName evidence="6">Matrixin family metalloprotease</fullName>
    </submittedName>
</protein>
<dbReference type="GO" id="GO:0008270">
    <property type="term" value="F:zinc ion binding"/>
    <property type="evidence" value="ECO:0007669"/>
    <property type="project" value="InterPro"/>
</dbReference>
<dbReference type="InterPro" id="IPR024079">
    <property type="entry name" value="MetalloPept_cat_dom_sf"/>
</dbReference>
<dbReference type="EMBL" id="DVLL01000017">
    <property type="protein sequence ID" value="HIT58995.1"/>
    <property type="molecule type" value="Genomic_DNA"/>
</dbReference>
<sequence length="154" mass="16405">MNSNASFYFSAGMTHACGQWDDVTGMTLTSGSSSSYTSAPIKFHGGTMDEVNAYGEFTVTSSHNGVTQRTSSVEGTWTYGSSSKTGRLVVGAVGCIIDKDRTTDQYKKTCTHELGHALGWAGHSSNTSDIMYSAGSSVTSLTSRDKNHLSQVYD</sequence>
<evidence type="ECO:0000313" key="7">
    <source>
        <dbReference type="Proteomes" id="UP000824136"/>
    </source>
</evidence>
<name>A0A9D1GVE8_9FIRM</name>
<comment type="caution">
    <text evidence="6">The sequence shown here is derived from an EMBL/GenBank/DDBJ whole genome shotgun (WGS) entry which is preliminary data.</text>
</comment>
<keyword evidence="6" id="KW-0482">Metalloprotease</keyword>
<dbReference type="InterPro" id="IPR001818">
    <property type="entry name" value="Pept_M10_metallopeptidase"/>
</dbReference>
<keyword evidence="3" id="KW-0378">Hydrolase</keyword>
<dbReference type="Proteomes" id="UP000824136">
    <property type="component" value="Unassembled WGS sequence"/>
</dbReference>
<evidence type="ECO:0000256" key="3">
    <source>
        <dbReference type="ARBA" id="ARBA00022801"/>
    </source>
</evidence>
<feature type="domain" description="Peptidase M10 metallopeptidase" evidence="5">
    <location>
        <begin position="13"/>
        <end position="153"/>
    </location>
</feature>
<dbReference type="GO" id="GO:0031012">
    <property type="term" value="C:extracellular matrix"/>
    <property type="evidence" value="ECO:0007669"/>
    <property type="project" value="InterPro"/>
</dbReference>
<proteinExistence type="predicted"/>
<keyword evidence="4" id="KW-0862">Zinc</keyword>
<keyword evidence="2" id="KW-0479">Metal-binding</keyword>
<evidence type="ECO:0000313" key="6">
    <source>
        <dbReference type="EMBL" id="HIT58995.1"/>
    </source>
</evidence>
<dbReference type="AlphaFoldDB" id="A0A9D1GVE8"/>
<keyword evidence="1" id="KW-0645">Protease</keyword>
<organism evidence="6 7">
    <name type="scientific">Candidatus Faeciplasma pullistercoris</name>
    <dbReference type="NCBI Taxonomy" id="2840800"/>
    <lineage>
        <taxon>Bacteria</taxon>
        <taxon>Bacillati</taxon>
        <taxon>Bacillota</taxon>
        <taxon>Clostridia</taxon>
        <taxon>Eubacteriales</taxon>
        <taxon>Oscillospiraceae</taxon>
        <taxon>Oscillospiraceae incertae sedis</taxon>
        <taxon>Candidatus Faeciplasma</taxon>
    </lineage>
</organism>